<protein>
    <submittedName>
        <fullName evidence="2">Putative Ig domain-containing protein</fullName>
    </submittedName>
</protein>
<organism evidence="2 3">
    <name type="scientific">Stigmatella aurantiaca</name>
    <dbReference type="NCBI Taxonomy" id="41"/>
    <lineage>
        <taxon>Bacteria</taxon>
        <taxon>Pseudomonadati</taxon>
        <taxon>Myxococcota</taxon>
        <taxon>Myxococcia</taxon>
        <taxon>Myxococcales</taxon>
        <taxon>Cystobacterineae</taxon>
        <taxon>Archangiaceae</taxon>
        <taxon>Stigmatella</taxon>
    </lineage>
</organism>
<accession>A0A1H8F5L3</accession>
<name>A0A1H8F5L3_STIAU</name>
<dbReference type="Proteomes" id="UP000182719">
    <property type="component" value="Unassembled WGS sequence"/>
</dbReference>
<dbReference type="InterPro" id="IPR015919">
    <property type="entry name" value="Cadherin-like_sf"/>
</dbReference>
<proteinExistence type="predicted"/>
<gene>
    <name evidence="2" type="ORF">SAMN05444354_1366</name>
</gene>
<dbReference type="SUPFAM" id="SSF49313">
    <property type="entry name" value="Cadherin-like"/>
    <property type="match status" value="1"/>
</dbReference>
<evidence type="ECO:0000313" key="2">
    <source>
        <dbReference type="EMBL" id="SEN26886.1"/>
    </source>
</evidence>
<keyword evidence="3" id="KW-1185">Reference proteome</keyword>
<dbReference type="Pfam" id="PF05345">
    <property type="entry name" value="He_PIG"/>
    <property type="match status" value="2"/>
</dbReference>
<dbReference type="EMBL" id="FOAP01000036">
    <property type="protein sequence ID" value="SEN26886.1"/>
    <property type="molecule type" value="Genomic_DNA"/>
</dbReference>
<feature type="compositionally biased region" description="Low complexity" evidence="1">
    <location>
        <begin position="75"/>
        <end position="89"/>
    </location>
</feature>
<evidence type="ECO:0000313" key="3">
    <source>
        <dbReference type="Proteomes" id="UP000182719"/>
    </source>
</evidence>
<dbReference type="GO" id="GO:0005509">
    <property type="term" value="F:calcium ion binding"/>
    <property type="evidence" value="ECO:0007669"/>
    <property type="project" value="InterPro"/>
</dbReference>
<evidence type="ECO:0000256" key="1">
    <source>
        <dbReference type="SAM" id="MobiDB-lite"/>
    </source>
</evidence>
<feature type="region of interest" description="Disordered" evidence="1">
    <location>
        <begin position="65"/>
        <end position="101"/>
    </location>
</feature>
<dbReference type="GO" id="GO:0016020">
    <property type="term" value="C:membrane"/>
    <property type="evidence" value="ECO:0007669"/>
    <property type="project" value="InterPro"/>
</dbReference>
<dbReference type="RefSeq" id="WP_075011292.1">
    <property type="nucleotide sequence ID" value="NZ_FOAP01000036.1"/>
</dbReference>
<dbReference type="PROSITE" id="PS51257">
    <property type="entry name" value="PROKAR_LIPOPROTEIN"/>
    <property type="match status" value="1"/>
</dbReference>
<dbReference type="Gene3D" id="2.60.40.10">
    <property type="entry name" value="Immunoglobulins"/>
    <property type="match status" value="2"/>
</dbReference>
<reference evidence="3" key="1">
    <citation type="submission" date="2016-10" db="EMBL/GenBank/DDBJ databases">
        <authorList>
            <person name="Varghese N."/>
            <person name="Submissions S."/>
        </authorList>
    </citation>
    <scope>NUCLEOTIDE SEQUENCE [LARGE SCALE GENOMIC DNA]</scope>
    <source>
        <strain evidence="3">DSM 17044</strain>
    </source>
</reference>
<sequence>MNLRWSLLGWVVLCGLGATACLFDPNLSRFERCGTNGTCRSGYTCFTDEAVCLPDCGVQGACEVADPPPGEEPDGGPLPDGGAPTDGGLPPDGGEDAGIPTRKPLRWVTQSLSLATEATPYAQVLEVEGGVPPYTFRTVGSLPPGFKLRQNVLEAEDKHSAGVFDVALEVKDSATPPATLRKEDFILTVRTLLRLAGPVTLVNGYSGIAYTERVYATGGVAPYVFKMESGSALPPALSLQDGGTLSGTPNSTTGVKSYRVRVTDSGNPPQIAIRDLSLDVAIPPIALLREIATQSLPDGRVGTPYHYVLKASDGMPTWSVSKGTLPSGLRLNSSTGLLEGTPDKAGTEIFTLSTSGLFVQNREFRITVY</sequence>
<dbReference type="InterPro" id="IPR013783">
    <property type="entry name" value="Ig-like_fold"/>
</dbReference>
<dbReference type="AlphaFoldDB" id="A0A1H8F5L3"/>
<dbReference type="OrthoDB" id="5509935at2"/>